<evidence type="ECO:0000313" key="7">
    <source>
        <dbReference type="EMBL" id="MBL6818188.1"/>
    </source>
</evidence>
<dbReference type="InterPro" id="IPR036291">
    <property type="entry name" value="NAD(P)-bd_dom_sf"/>
</dbReference>
<dbReference type="PIRSF" id="PIRSF000193">
    <property type="entry name" value="Pyrrol-5-carb_rd"/>
    <property type="match status" value="1"/>
</dbReference>
<dbReference type="PANTHER" id="PTHR11645">
    <property type="entry name" value="PYRROLINE-5-CARBOXYLATE REDUCTASE"/>
    <property type="match status" value="1"/>
</dbReference>
<dbReference type="Pfam" id="PF14748">
    <property type="entry name" value="P5CR_dimer"/>
    <property type="match status" value="1"/>
</dbReference>
<feature type="binding site" evidence="4">
    <location>
        <position position="52"/>
    </location>
    <ligand>
        <name>NADPH</name>
        <dbReference type="ChEBI" id="CHEBI:57783"/>
    </ligand>
</feature>
<dbReference type="Gene3D" id="3.40.50.720">
    <property type="entry name" value="NAD(P)-binding Rossmann-like Domain"/>
    <property type="match status" value="1"/>
</dbReference>
<comment type="caution">
    <text evidence="7">The sequence shown here is derived from an EMBL/GenBank/DDBJ whole genome shotgun (WGS) entry which is preliminary data.</text>
</comment>
<dbReference type="SUPFAM" id="SSF51735">
    <property type="entry name" value="NAD(P)-binding Rossmann-fold domains"/>
    <property type="match status" value="1"/>
</dbReference>
<keyword evidence="3" id="KW-0641">Proline biosynthesis</keyword>
<comment type="subcellular location">
    <subcellularLocation>
        <location evidence="3">Cytoplasm</location>
    </subcellularLocation>
</comment>
<gene>
    <name evidence="3" type="primary">proC</name>
    <name evidence="7" type="ORF">ISQ64_02135</name>
</gene>
<evidence type="ECO:0000256" key="2">
    <source>
        <dbReference type="ARBA" id="ARBA00023002"/>
    </source>
</evidence>
<keyword evidence="3 4" id="KW-0521">NADP</keyword>
<keyword evidence="3" id="KW-0028">Amino-acid biosynthesis</keyword>
<dbReference type="EC" id="1.5.1.2" evidence="3"/>
<dbReference type="PANTHER" id="PTHR11645:SF49">
    <property type="entry name" value="PYRROLINE-5-CARBOXYLATE REDUCTASE 1"/>
    <property type="match status" value="1"/>
</dbReference>
<dbReference type="GO" id="GO:0055129">
    <property type="term" value="P:L-proline biosynthetic process"/>
    <property type="evidence" value="ECO:0007669"/>
    <property type="project" value="UniProtKB-UniRule"/>
</dbReference>
<dbReference type="InterPro" id="IPR029036">
    <property type="entry name" value="P5CR_dimer"/>
</dbReference>
<evidence type="ECO:0000259" key="5">
    <source>
        <dbReference type="Pfam" id="PF03807"/>
    </source>
</evidence>
<evidence type="ECO:0000256" key="4">
    <source>
        <dbReference type="PIRSR" id="PIRSR000193-1"/>
    </source>
</evidence>
<evidence type="ECO:0000256" key="1">
    <source>
        <dbReference type="ARBA" id="ARBA00005525"/>
    </source>
</evidence>
<dbReference type="AlphaFoldDB" id="A0A937I8L4"/>
<dbReference type="SUPFAM" id="SSF48179">
    <property type="entry name" value="6-phosphogluconate dehydrogenase C-terminal domain-like"/>
    <property type="match status" value="1"/>
</dbReference>
<protein>
    <recommendedName>
        <fullName evidence="3">Pyrroline-5-carboxylate reductase</fullName>
        <shortName evidence="3">P5C reductase</shortName>
        <shortName evidence="3">P5CR</shortName>
        <ecNumber evidence="3">1.5.1.2</ecNumber>
    </recommendedName>
    <alternativeName>
        <fullName evidence="3">PCA reductase</fullName>
    </alternativeName>
</protein>
<comment type="function">
    <text evidence="3">Catalyzes the reduction of 1-pyrroline-5-carboxylate (PCA) to L-proline.</text>
</comment>
<accession>A0A937I8L4</accession>
<dbReference type="GO" id="GO:0004735">
    <property type="term" value="F:pyrroline-5-carboxylate reductase activity"/>
    <property type="evidence" value="ECO:0007669"/>
    <property type="project" value="UniProtKB-UniRule"/>
</dbReference>
<name>A0A937I8L4_9GAMM</name>
<feature type="domain" description="Pyrroline-5-carboxylate reductase dimerisation" evidence="6">
    <location>
        <begin position="155"/>
        <end position="258"/>
    </location>
</feature>
<comment type="similarity">
    <text evidence="1 3">Belongs to the pyrroline-5-carboxylate reductase family.</text>
</comment>
<organism evidence="7 8">
    <name type="scientific">SAR86 cluster bacterium</name>
    <dbReference type="NCBI Taxonomy" id="2030880"/>
    <lineage>
        <taxon>Bacteria</taxon>
        <taxon>Pseudomonadati</taxon>
        <taxon>Pseudomonadota</taxon>
        <taxon>Gammaproteobacteria</taxon>
        <taxon>SAR86 cluster</taxon>
    </lineage>
</organism>
<proteinExistence type="inferred from homology"/>
<sequence>MKKIIFYGAGNISQAMIEGLISAGYDKKYIYFVDRNKSNIKKLTKIGVKKINYDSIQATDLVFLAVKPKDALFAFDEIIKIHEKIKIISLVAGIKSNKFLARSKTIELIRAMPNTSSRFNKGITAIYNKSSSKTTFKKVSDILKKVGILIEVEKEAYIDDFTGLIGSGPAYFFYLLKVYEKRITKLCNGDTKKSNEIITNLLEGIALSISNNNNLDDLIAAVASKKGTTEAGLKSFKTSKLSQSFEKGIIRAIKRAKEISKEY</sequence>
<dbReference type="InterPro" id="IPR000304">
    <property type="entry name" value="Pyrroline-COOH_reductase"/>
</dbReference>
<keyword evidence="3" id="KW-0963">Cytoplasm</keyword>
<dbReference type="InterPro" id="IPR028939">
    <property type="entry name" value="P5C_Rdtase_cat_N"/>
</dbReference>
<evidence type="ECO:0000256" key="3">
    <source>
        <dbReference type="HAMAP-Rule" id="MF_01925"/>
    </source>
</evidence>
<dbReference type="HAMAP" id="MF_01925">
    <property type="entry name" value="P5C_reductase"/>
    <property type="match status" value="1"/>
</dbReference>
<dbReference type="EMBL" id="JADHQD010000008">
    <property type="protein sequence ID" value="MBL6818188.1"/>
    <property type="molecule type" value="Genomic_DNA"/>
</dbReference>
<dbReference type="Gene3D" id="1.10.3730.10">
    <property type="entry name" value="ProC C-terminal domain-like"/>
    <property type="match status" value="1"/>
</dbReference>
<dbReference type="InterPro" id="IPR008927">
    <property type="entry name" value="6-PGluconate_DH-like_C_sf"/>
</dbReference>
<evidence type="ECO:0000259" key="6">
    <source>
        <dbReference type="Pfam" id="PF14748"/>
    </source>
</evidence>
<comment type="catalytic activity">
    <reaction evidence="3">
        <text>L-proline + NADP(+) = (S)-1-pyrroline-5-carboxylate + NADPH + 2 H(+)</text>
        <dbReference type="Rhea" id="RHEA:14109"/>
        <dbReference type="ChEBI" id="CHEBI:15378"/>
        <dbReference type="ChEBI" id="CHEBI:17388"/>
        <dbReference type="ChEBI" id="CHEBI:57783"/>
        <dbReference type="ChEBI" id="CHEBI:58349"/>
        <dbReference type="ChEBI" id="CHEBI:60039"/>
        <dbReference type="EC" id="1.5.1.2"/>
    </reaction>
</comment>
<feature type="binding site" evidence="4">
    <location>
        <begin position="65"/>
        <end position="68"/>
    </location>
    <ligand>
        <name>NADP(+)</name>
        <dbReference type="ChEBI" id="CHEBI:58349"/>
    </ligand>
</feature>
<comment type="catalytic activity">
    <reaction evidence="3">
        <text>L-proline + NAD(+) = (S)-1-pyrroline-5-carboxylate + NADH + 2 H(+)</text>
        <dbReference type="Rhea" id="RHEA:14105"/>
        <dbReference type="ChEBI" id="CHEBI:15378"/>
        <dbReference type="ChEBI" id="CHEBI:17388"/>
        <dbReference type="ChEBI" id="CHEBI:57540"/>
        <dbReference type="ChEBI" id="CHEBI:57945"/>
        <dbReference type="ChEBI" id="CHEBI:60039"/>
        <dbReference type="EC" id="1.5.1.2"/>
    </reaction>
</comment>
<dbReference type="Proteomes" id="UP000711391">
    <property type="component" value="Unassembled WGS sequence"/>
</dbReference>
<dbReference type="GO" id="GO:0005737">
    <property type="term" value="C:cytoplasm"/>
    <property type="evidence" value="ECO:0007669"/>
    <property type="project" value="UniProtKB-SubCell"/>
</dbReference>
<keyword evidence="2 3" id="KW-0560">Oxidoreductase</keyword>
<comment type="pathway">
    <text evidence="3">Amino-acid biosynthesis; L-proline biosynthesis; L-proline from L-glutamate 5-semialdehyde: step 1/1.</text>
</comment>
<evidence type="ECO:0000313" key="8">
    <source>
        <dbReference type="Proteomes" id="UP000711391"/>
    </source>
</evidence>
<dbReference type="Pfam" id="PF03807">
    <property type="entry name" value="F420_oxidored"/>
    <property type="match status" value="1"/>
</dbReference>
<reference evidence="7" key="1">
    <citation type="submission" date="2020-10" db="EMBL/GenBank/DDBJ databases">
        <title>Microbiome of the Black Sea water column analyzed by genome centric metagenomics.</title>
        <authorList>
            <person name="Cabello-Yeves P.J."/>
            <person name="Callieri C."/>
            <person name="Picazo A."/>
            <person name="Mehrshad M."/>
            <person name="Haro-Moreno J.M."/>
            <person name="Roda-Garcia J."/>
            <person name="Dzembekova N."/>
            <person name="Slabakova V."/>
            <person name="Slabakova N."/>
            <person name="Moncheva S."/>
            <person name="Rodriguez-Valera F."/>
        </authorList>
    </citation>
    <scope>NUCLEOTIDE SEQUENCE</scope>
    <source>
        <strain evidence="7">BS307-5m-G50</strain>
    </source>
</reference>
<feature type="domain" description="Pyrroline-5-carboxylate reductase catalytic N-terminal" evidence="5">
    <location>
        <begin position="3"/>
        <end position="93"/>
    </location>
</feature>